<dbReference type="Pfam" id="PF13417">
    <property type="entry name" value="GST_N_3"/>
    <property type="match status" value="1"/>
</dbReference>
<dbReference type="SUPFAM" id="SSF52833">
    <property type="entry name" value="Thioredoxin-like"/>
    <property type="match status" value="1"/>
</dbReference>
<dbReference type="RefSeq" id="WP_261292733.1">
    <property type="nucleotide sequence ID" value="NZ_JANQBK010000001.1"/>
</dbReference>
<organism evidence="2 3">
    <name type="scientific">Sphingomonas hylomeconis</name>
    <dbReference type="NCBI Taxonomy" id="1395958"/>
    <lineage>
        <taxon>Bacteria</taxon>
        <taxon>Pseudomonadati</taxon>
        <taxon>Pseudomonadota</taxon>
        <taxon>Alphaproteobacteria</taxon>
        <taxon>Sphingomonadales</taxon>
        <taxon>Sphingomonadaceae</taxon>
        <taxon>Sphingomonas</taxon>
    </lineage>
</organism>
<dbReference type="InterPro" id="IPR036249">
    <property type="entry name" value="Thioredoxin-like_sf"/>
</dbReference>
<evidence type="ECO:0000313" key="2">
    <source>
        <dbReference type="EMBL" id="MFC3581407.1"/>
    </source>
</evidence>
<keyword evidence="3" id="KW-1185">Reference proteome</keyword>
<dbReference type="PANTHER" id="PTHR43968:SF6">
    <property type="entry name" value="GLUTATHIONE S-TRANSFERASE OMEGA"/>
    <property type="match status" value="1"/>
</dbReference>
<evidence type="ECO:0000259" key="1">
    <source>
        <dbReference type="PROSITE" id="PS50404"/>
    </source>
</evidence>
<dbReference type="Proteomes" id="UP001595713">
    <property type="component" value="Unassembled WGS sequence"/>
</dbReference>
<gene>
    <name evidence="2" type="ORF">ACFONA_14635</name>
</gene>
<sequence length="229" mass="25153">MAVLYSFRRCPYAMRARMAVLVSGIAVELREVALRDKPAEMLAASPKGTVPVLVLSDGRVIDESFEIMRWALAQHDPEDWLGGCNAALIAANDGPFKHHLDRYKYPERHGSEPLAHRAAGLGLLVDLEQRLAAQDNLCRETRSLTDIAIFPFVRQFAAVDREWFAAQPVPRVRAWLARHTGSALFEAAMVRVPPWVAGDAPQIFAISGYLPNSSSPAKAGAQGPKRCAV</sequence>
<dbReference type="EMBL" id="JBHRXP010000007">
    <property type="protein sequence ID" value="MFC3581407.1"/>
    <property type="molecule type" value="Genomic_DNA"/>
</dbReference>
<dbReference type="Gene3D" id="3.40.30.10">
    <property type="entry name" value="Glutaredoxin"/>
    <property type="match status" value="1"/>
</dbReference>
<evidence type="ECO:0000313" key="3">
    <source>
        <dbReference type="Proteomes" id="UP001595713"/>
    </source>
</evidence>
<feature type="domain" description="GST N-terminal" evidence="1">
    <location>
        <begin position="1"/>
        <end position="79"/>
    </location>
</feature>
<dbReference type="InterPro" id="IPR036282">
    <property type="entry name" value="Glutathione-S-Trfase_C_sf"/>
</dbReference>
<dbReference type="Pfam" id="PF13410">
    <property type="entry name" value="GST_C_2"/>
    <property type="match status" value="1"/>
</dbReference>
<protein>
    <submittedName>
        <fullName evidence="2">Glutathione S-transferase</fullName>
    </submittedName>
</protein>
<dbReference type="InterPro" id="IPR050983">
    <property type="entry name" value="GST_Omega/HSP26"/>
</dbReference>
<dbReference type="PROSITE" id="PS50404">
    <property type="entry name" value="GST_NTER"/>
    <property type="match status" value="1"/>
</dbReference>
<comment type="caution">
    <text evidence="2">The sequence shown here is derived from an EMBL/GenBank/DDBJ whole genome shotgun (WGS) entry which is preliminary data.</text>
</comment>
<reference evidence="3" key="1">
    <citation type="journal article" date="2019" name="Int. J. Syst. Evol. Microbiol.">
        <title>The Global Catalogue of Microorganisms (GCM) 10K type strain sequencing project: providing services to taxonomists for standard genome sequencing and annotation.</title>
        <authorList>
            <consortium name="The Broad Institute Genomics Platform"/>
            <consortium name="The Broad Institute Genome Sequencing Center for Infectious Disease"/>
            <person name="Wu L."/>
            <person name="Ma J."/>
        </authorList>
    </citation>
    <scope>NUCLEOTIDE SEQUENCE [LARGE SCALE GENOMIC DNA]</scope>
    <source>
        <strain evidence="3">KCTC 42739</strain>
    </source>
</reference>
<dbReference type="CDD" id="cd03060">
    <property type="entry name" value="GST_N_Omega_like"/>
    <property type="match status" value="1"/>
</dbReference>
<dbReference type="CDD" id="cd03196">
    <property type="entry name" value="GST_C_5"/>
    <property type="match status" value="1"/>
</dbReference>
<name>A0ABV7SYP2_9SPHN</name>
<dbReference type="Gene3D" id="1.20.1050.10">
    <property type="match status" value="1"/>
</dbReference>
<dbReference type="InterPro" id="IPR004045">
    <property type="entry name" value="Glutathione_S-Trfase_N"/>
</dbReference>
<dbReference type="SUPFAM" id="SSF47616">
    <property type="entry name" value="GST C-terminal domain-like"/>
    <property type="match status" value="1"/>
</dbReference>
<dbReference type="PANTHER" id="PTHR43968">
    <property type="match status" value="1"/>
</dbReference>
<dbReference type="PROSITE" id="PS51354">
    <property type="entry name" value="GLUTAREDOXIN_2"/>
    <property type="match status" value="1"/>
</dbReference>
<accession>A0ABV7SYP2</accession>
<proteinExistence type="predicted"/>